<organism evidence="1">
    <name type="scientific">human gut metagenome</name>
    <dbReference type="NCBI Taxonomy" id="408170"/>
    <lineage>
        <taxon>unclassified sequences</taxon>
        <taxon>metagenomes</taxon>
        <taxon>organismal metagenomes</taxon>
    </lineage>
</organism>
<name>K1RPF4_9ZZZZ</name>
<accession>K1RPF4</accession>
<feature type="non-terminal residue" evidence="1">
    <location>
        <position position="1"/>
    </location>
</feature>
<protein>
    <submittedName>
        <fullName evidence="1">3D domain protein</fullName>
    </submittedName>
</protein>
<dbReference type="EMBL" id="AJWZ01009724">
    <property type="protein sequence ID" value="EKC50472.1"/>
    <property type="molecule type" value="Genomic_DNA"/>
</dbReference>
<reference evidence="1" key="1">
    <citation type="journal article" date="2013" name="Environ. Microbiol.">
        <title>Microbiota from the distal guts of lean and obese adolescents exhibit partial functional redundancy besides clear differences in community structure.</title>
        <authorList>
            <person name="Ferrer M."/>
            <person name="Ruiz A."/>
            <person name="Lanza F."/>
            <person name="Haange S.B."/>
            <person name="Oberbach A."/>
            <person name="Till H."/>
            <person name="Bargiela R."/>
            <person name="Campoy C."/>
            <person name="Segura M.T."/>
            <person name="Richter M."/>
            <person name="von Bergen M."/>
            <person name="Seifert J."/>
            <person name="Suarez A."/>
        </authorList>
    </citation>
    <scope>NUCLEOTIDE SEQUENCE</scope>
</reference>
<sequence length="97" mass="10573">NTYSDSESGDMTLLGNLYITGYVETGNPTASGVYPYVGGVAMSTSYGLPYGTTIYIEGLGYYTLFDTGCNYGVVDVFCNTVDECYNLTSWRNVYVVN</sequence>
<comment type="caution">
    <text evidence="1">The sequence shown here is derived from an EMBL/GenBank/DDBJ whole genome shotgun (WGS) entry which is preliminary data.</text>
</comment>
<dbReference type="AlphaFoldDB" id="K1RPF4"/>
<proteinExistence type="predicted"/>
<evidence type="ECO:0000313" key="1">
    <source>
        <dbReference type="EMBL" id="EKC50472.1"/>
    </source>
</evidence>
<gene>
    <name evidence="1" type="ORF">OBE_14115</name>
</gene>